<feature type="domain" description="NADPH-dependent FMN reductase-like" evidence="4">
    <location>
        <begin position="1"/>
        <end position="93"/>
    </location>
</feature>
<dbReference type="GO" id="GO:0016491">
    <property type="term" value="F:oxidoreductase activity"/>
    <property type="evidence" value="ECO:0007669"/>
    <property type="project" value="InterPro"/>
</dbReference>
<organism evidence="5 6">
    <name type="scientific">Listeria kieliensis</name>
    <dbReference type="NCBI Taxonomy" id="1621700"/>
    <lineage>
        <taxon>Bacteria</taxon>
        <taxon>Bacillati</taxon>
        <taxon>Bacillota</taxon>
        <taxon>Bacilli</taxon>
        <taxon>Bacillales</taxon>
        <taxon>Listeriaceae</taxon>
        <taxon>Listeria</taxon>
    </lineage>
</organism>
<dbReference type="PANTHER" id="PTHR43278">
    <property type="entry name" value="NAD(P)H-DEPENDENT FMN-CONTAINING OXIDOREDUCTASE YWQN-RELATED"/>
    <property type="match status" value="1"/>
</dbReference>
<gene>
    <name evidence="5" type="ORF">UR08_01280</name>
</gene>
<evidence type="ECO:0000259" key="4">
    <source>
        <dbReference type="Pfam" id="PF03358"/>
    </source>
</evidence>
<evidence type="ECO:0000313" key="6">
    <source>
        <dbReference type="Proteomes" id="UP000257055"/>
    </source>
</evidence>
<dbReference type="RefSeq" id="WP_115751866.1">
    <property type="nucleotide sequence ID" value="NZ_LARY01000001.1"/>
</dbReference>
<keyword evidence="3" id="KW-0472">Membrane</keyword>
<evidence type="ECO:0000256" key="1">
    <source>
        <dbReference type="ARBA" id="ARBA00022630"/>
    </source>
</evidence>
<dbReference type="EMBL" id="LARY01000001">
    <property type="protein sequence ID" value="RDX02194.1"/>
    <property type="molecule type" value="Genomic_DNA"/>
</dbReference>
<dbReference type="InterPro" id="IPR051796">
    <property type="entry name" value="ISF_SsuE-like"/>
</dbReference>
<dbReference type="InterPro" id="IPR029039">
    <property type="entry name" value="Flavoprotein-like_sf"/>
</dbReference>
<name>A0A3D8TW41_9LIST</name>
<keyword evidence="3" id="KW-0812">Transmembrane</keyword>
<keyword evidence="2" id="KW-0288">FMN</keyword>
<evidence type="ECO:0000256" key="2">
    <source>
        <dbReference type="ARBA" id="ARBA00022643"/>
    </source>
</evidence>
<feature type="transmembrane region" description="Helical" evidence="3">
    <location>
        <begin position="190"/>
        <end position="211"/>
    </location>
</feature>
<protein>
    <recommendedName>
        <fullName evidence="4">NADPH-dependent FMN reductase-like domain-containing protein</fullName>
    </recommendedName>
</protein>
<dbReference type="InterPro" id="IPR005025">
    <property type="entry name" value="FMN_Rdtase-like_dom"/>
</dbReference>
<accession>A0A3D8TW41</accession>
<feature type="transmembrane region" description="Helical" evidence="3">
    <location>
        <begin position="223"/>
        <end position="244"/>
    </location>
</feature>
<dbReference type="Proteomes" id="UP000257055">
    <property type="component" value="Unassembled WGS sequence"/>
</dbReference>
<comment type="caution">
    <text evidence="5">The sequence shown here is derived from an EMBL/GenBank/DDBJ whole genome shotgun (WGS) entry which is preliminary data.</text>
</comment>
<sequence length="252" mass="28520">MKIIGILGTQNRKGLTAQLLDEVLRGAERAGAETSLIVLEESFDPTRQDEVRKLGKELKQADCMIFATPTYFGNVSGSMKQFFDHLRDYFVHLTSKGENIPHLFKGKSYVSITSCYKSAFENMLAGITDATFNQIDTVMSQAGMHRASELVLTGTFQMDELPQKKREEAKALGEKLVERVERGGFTLKRYLQLFGMLAISTLIVMGIQKALQVVHFIPADGFWVNYLVFVIIFFLFLSGMLRLVTIHNHKRR</sequence>
<proteinExistence type="predicted"/>
<dbReference type="SUPFAM" id="SSF52218">
    <property type="entry name" value="Flavoproteins"/>
    <property type="match status" value="1"/>
</dbReference>
<keyword evidence="6" id="KW-1185">Reference proteome</keyword>
<evidence type="ECO:0000313" key="5">
    <source>
        <dbReference type="EMBL" id="RDX02194.1"/>
    </source>
</evidence>
<keyword evidence="3" id="KW-1133">Transmembrane helix</keyword>
<dbReference type="Gene3D" id="3.40.50.360">
    <property type="match status" value="1"/>
</dbReference>
<dbReference type="AlphaFoldDB" id="A0A3D8TW41"/>
<keyword evidence="1" id="KW-0285">Flavoprotein</keyword>
<reference evidence="6" key="1">
    <citation type="submission" date="2015-04" db="EMBL/GenBank/DDBJ databases">
        <authorList>
            <person name="Schardt J."/>
            <person name="Mueller-Herbst S."/>
            <person name="Scherer S."/>
            <person name="Huptas C."/>
        </authorList>
    </citation>
    <scope>NUCLEOTIDE SEQUENCE [LARGE SCALE GENOMIC DNA]</scope>
    <source>
        <strain evidence="6">Kiel-L1</strain>
    </source>
</reference>
<dbReference type="Pfam" id="PF03358">
    <property type="entry name" value="FMN_red"/>
    <property type="match status" value="1"/>
</dbReference>
<dbReference type="PANTHER" id="PTHR43278:SF4">
    <property type="entry name" value="NAD(P)H-DEPENDENT FMN-CONTAINING OXIDOREDUCTASE YWQN-RELATED"/>
    <property type="match status" value="1"/>
</dbReference>
<evidence type="ECO:0000256" key="3">
    <source>
        <dbReference type="SAM" id="Phobius"/>
    </source>
</evidence>